<name>A0A381PCW0_9ZZZZ</name>
<gene>
    <name evidence="1" type="ORF">METZ01_LOCUS17689</name>
</gene>
<accession>A0A381PCW0</accession>
<dbReference type="AlphaFoldDB" id="A0A381PCW0"/>
<sequence>MNTEGNDGDLVDLGPRRVDWIKRRNENDMLNTDLVRFTGQPARRYELRDVSDSLNDSFVEFIQVYCGL</sequence>
<dbReference type="EMBL" id="UINC01000944">
    <property type="protein sequence ID" value="SUZ64835.1"/>
    <property type="molecule type" value="Genomic_DNA"/>
</dbReference>
<reference evidence="1" key="1">
    <citation type="submission" date="2018-05" db="EMBL/GenBank/DDBJ databases">
        <authorList>
            <person name="Lanie J.A."/>
            <person name="Ng W.-L."/>
            <person name="Kazmierczak K.M."/>
            <person name="Andrzejewski T.M."/>
            <person name="Davidsen T.M."/>
            <person name="Wayne K.J."/>
            <person name="Tettelin H."/>
            <person name="Glass J.I."/>
            <person name="Rusch D."/>
            <person name="Podicherti R."/>
            <person name="Tsui H.-C.T."/>
            <person name="Winkler M.E."/>
        </authorList>
    </citation>
    <scope>NUCLEOTIDE SEQUENCE</scope>
</reference>
<proteinExistence type="predicted"/>
<organism evidence="1">
    <name type="scientific">marine metagenome</name>
    <dbReference type="NCBI Taxonomy" id="408172"/>
    <lineage>
        <taxon>unclassified sequences</taxon>
        <taxon>metagenomes</taxon>
        <taxon>ecological metagenomes</taxon>
    </lineage>
</organism>
<protein>
    <submittedName>
        <fullName evidence="1">Uncharacterized protein</fullName>
    </submittedName>
</protein>
<evidence type="ECO:0000313" key="1">
    <source>
        <dbReference type="EMBL" id="SUZ64835.1"/>
    </source>
</evidence>